<feature type="compositionally biased region" description="Low complexity" evidence="2">
    <location>
        <begin position="225"/>
        <end position="235"/>
    </location>
</feature>
<gene>
    <name evidence="4" type="ORF">M514_25529</name>
</gene>
<sequence>MSELIHIRCEPDVLTFHAPYDHRQTTVVTLINDGKKRVAIKIRTTDNILFKVNMVYAFLDAGSSKQLHVRCQPFQFDPSKPMNHRVVVVYTEAEDVLTPTQQIWKEAVEVKEVMMKVRFTIPAEPIVAPPAIPPIDVPQSAALPTGGVTTDLPKASPAEQDAPLPSSSDQAVAAQSVQGNVPPSGPQAEEKNAAPVAAKEPAKEGLTSDGNVPASKNENPPDAPAPEGGEPPLLQ</sequence>
<accession>A0A085MYJ8</accession>
<evidence type="ECO:0000256" key="2">
    <source>
        <dbReference type="SAM" id="MobiDB-lite"/>
    </source>
</evidence>
<evidence type="ECO:0000313" key="4">
    <source>
        <dbReference type="EMBL" id="KFD62294.1"/>
    </source>
</evidence>
<feature type="region of interest" description="Disordered" evidence="2">
    <location>
        <begin position="138"/>
        <end position="235"/>
    </location>
</feature>
<dbReference type="InterPro" id="IPR008962">
    <property type="entry name" value="PapD-like_sf"/>
</dbReference>
<dbReference type="Pfam" id="PF00635">
    <property type="entry name" value="Motile_Sperm"/>
    <property type="match status" value="1"/>
</dbReference>
<name>A0A085MYJ8_9BILA</name>
<feature type="compositionally biased region" description="Low complexity" evidence="2">
    <location>
        <begin position="166"/>
        <end position="178"/>
    </location>
</feature>
<dbReference type="AlphaFoldDB" id="A0A085MYJ8"/>
<feature type="non-terminal residue" evidence="4">
    <location>
        <position position="235"/>
    </location>
</feature>
<dbReference type="PROSITE" id="PS50202">
    <property type="entry name" value="MSP"/>
    <property type="match status" value="1"/>
</dbReference>
<reference evidence="4" key="1">
    <citation type="journal article" date="2014" name="Nat. Genet.">
        <title>Genome and transcriptome of the porcine whipworm Trichuris suis.</title>
        <authorList>
            <person name="Jex A.R."/>
            <person name="Nejsum P."/>
            <person name="Schwarz E.M."/>
            <person name="Hu L."/>
            <person name="Young N.D."/>
            <person name="Hall R.S."/>
            <person name="Korhonen P.K."/>
            <person name="Liao S."/>
            <person name="Thamsborg S."/>
            <person name="Xia J."/>
            <person name="Xu P."/>
            <person name="Wang S."/>
            <person name="Scheerlinck J.P."/>
            <person name="Hofmann A."/>
            <person name="Sternberg P.W."/>
            <person name="Wang J."/>
            <person name="Gasser R.B."/>
        </authorList>
    </citation>
    <scope>NUCLEOTIDE SEQUENCE [LARGE SCALE GENOMIC DNA]</scope>
    <source>
        <strain evidence="4">DCEP-RM93F</strain>
    </source>
</reference>
<feature type="domain" description="MSP" evidence="3">
    <location>
        <begin position="6"/>
        <end position="122"/>
    </location>
</feature>
<dbReference type="Proteomes" id="UP000030758">
    <property type="component" value="Unassembled WGS sequence"/>
</dbReference>
<dbReference type="PANTHER" id="PTHR22947">
    <property type="entry name" value="MAJOR SPERM PROTEIN"/>
    <property type="match status" value="1"/>
</dbReference>
<feature type="compositionally biased region" description="Polar residues" evidence="2">
    <location>
        <begin position="208"/>
        <end position="218"/>
    </location>
</feature>
<dbReference type="InterPro" id="IPR000535">
    <property type="entry name" value="MSP_dom"/>
</dbReference>
<evidence type="ECO:0000259" key="3">
    <source>
        <dbReference type="PROSITE" id="PS50202"/>
    </source>
</evidence>
<dbReference type="InterPro" id="IPR051774">
    <property type="entry name" value="Sperm-specific_class_P"/>
</dbReference>
<comment type="function">
    <text evidence="1">Central component in molecular interactions underlying sperm crawling. Forms an extensive filament system that extends from sperm villipoda, along the leading edge of the pseudopod.</text>
</comment>
<keyword evidence="1" id="KW-0206">Cytoskeleton</keyword>
<dbReference type="InterPro" id="IPR013783">
    <property type="entry name" value="Ig-like_fold"/>
</dbReference>
<protein>
    <recommendedName>
        <fullName evidence="1">Major sperm protein</fullName>
    </recommendedName>
</protein>
<dbReference type="Gene3D" id="2.60.40.10">
    <property type="entry name" value="Immunoglobulins"/>
    <property type="match status" value="1"/>
</dbReference>
<proteinExistence type="predicted"/>
<dbReference type="PANTHER" id="PTHR22947:SF39">
    <property type="entry name" value="MSP DOMAIN-CONTAINING PROTEIN"/>
    <property type="match status" value="1"/>
</dbReference>
<dbReference type="SUPFAM" id="SSF49354">
    <property type="entry name" value="PapD-like"/>
    <property type="match status" value="1"/>
</dbReference>
<evidence type="ECO:0000256" key="1">
    <source>
        <dbReference type="RuleBase" id="RU003425"/>
    </source>
</evidence>
<organism evidence="4">
    <name type="scientific">Trichuris suis</name>
    <name type="common">pig whipworm</name>
    <dbReference type="NCBI Taxonomy" id="68888"/>
    <lineage>
        <taxon>Eukaryota</taxon>
        <taxon>Metazoa</taxon>
        <taxon>Ecdysozoa</taxon>
        <taxon>Nematoda</taxon>
        <taxon>Enoplea</taxon>
        <taxon>Dorylaimia</taxon>
        <taxon>Trichinellida</taxon>
        <taxon>Trichuridae</taxon>
        <taxon>Trichuris</taxon>
    </lineage>
</organism>
<dbReference type="EMBL" id="KL367598">
    <property type="protein sequence ID" value="KFD62294.1"/>
    <property type="molecule type" value="Genomic_DNA"/>
</dbReference>
<keyword evidence="1" id="KW-0963">Cytoplasm</keyword>